<protein>
    <recommendedName>
        <fullName evidence="4">Peptidoglycan binding domain-containing protein</fullName>
    </recommendedName>
</protein>
<evidence type="ECO:0008006" key="4">
    <source>
        <dbReference type="Google" id="ProtNLM"/>
    </source>
</evidence>
<evidence type="ECO:0000313" key="3">
    <source>
        <dbReference type="Proteomes" id="UP000236754"/>
    </source>
</evidence>
<dbReference type="OrthoDB" id="5126452at2"/>
<dbReference type="AlphaFoldDB" id="A0A1H5SYJ3"/>
<accession>A0A1H5SYJ3</accession>
<name>A0A1H5SYJ3_9ACTN</name>
<feature type="chain" id="PRO_5009284442" description="Peptidoglycan binding domain-containing protein" evidence="1">
    <location>
        <begin position="33"/>
        <end position="155"/>
    </location>
</feature>
<reference evidence="2 3" key="1">
    <citation type="submission" date="2016-10" db="EMBL/GenBank/DDBJ databases">
        <authorList>
            <person name="de Groot N.N."/>
        </authorList>
    </citation>
    <scope>NUCLEOTIDE SEQUENCE [LARGE SCALE GENOMIC DNA]</scope>
    <source>
        <strain evidence="2 3">CGMCC 4.2023</strain>
    </source>
</reference>
<keyword evidence="1" id="KW-0732">Signal</keyword>
<evidence type="ECO:0000256" key="1">
    <source>
        <dbReference type="SAM" id="SignalP"/>
    </source>
</evidence>
<feature type="signal peptide" evidence="1">
    <location>
        <begin position="1"/>
        <end position="32"/>
    </location>
</feature>
<dbReference type="EMBL" id="FNVU01000001">
    <property type="protein sequence ID" value="SEF55620.1"/>
    <property type="molecule type" value="Genomic_DNA"/>
</dbReference>
<proteinExistence type="predicted"/>
<evidence type="ECO:0000313" key="2">
    <source>
        <dbReference type="EMBL" id="SEF55620.1"/>
    </source>
</evidence>
<dbReference type="InterPro" id="IPR036366">
    <property type="entry name" value="PGBDSf"/>
</dbReference>
<dbReference type="Proteomes" id="UP000236754">
    <property type="component" value="Unassembled WGS sequence"/>
</dbReference>
<dbReference type="RefSeq" id="WP_103883725.1">
    <property type="nucleotide sequence ID" value="NZ_FNVU01000001.1"/>
</dbReference>
<gene>
    <name evidence="2" type="ORF">SAMN05216223_101324</name>
</gene>
<keyword evidence="3" id="KW-1185">Reference proteome</keyword>
<sequence length="155" mass="15900">MRANLLTRTLVGVTALAGIAAGALAGASTGFAAPVPASQPAASSVVAAPAAVDNLGLNYHRATGLQCWLHNNDWGYNGAIDGQLGTASWMAMQRYLRFNDGYTGPIDGIVGSGTISALQRALRGDYGYTGGIDGIAGSGTKAAFARFADDMWEEC</sequence>
<dbReference type="Gene3D" id="1.10.101.10">
    <property type="entry name" value="PGBD-like superfamily/PGBD"/>
    <property type="match status" value="1"/>
</dbReference>
<organism evidence="2 3">
    <name type="scientific">Actinacidiphila yanglinensis</name>
    <dbReference type="NCBI Taxonomy" id="310779"/>
    <lineage>
        <taxon>Bacteria</taxon>
        <taxon>Bacillati</taxon>
        <taxon>Actinomycetota</taxon>
        <taxon>Actinomycetes</taxon>
        <taxon>Kitasatosporales</taxon>
        <taxon>Streptomycetaceae</taxon>
        <taxon>Actinacidiphila</taxon>
    </lineage>
</organism>